<protein>
    <submittedName>
        <fullName evidence="3">Uncharacterized protein</fullName>
    </submittedName>
</protein>
<feature type="transmembrane region" description="Helical" evidence="1">
    <location>
        <begin position="208"/>
        <end position="229"/>
    </location>
</feature>
<organism evidence="3 4">
    <name type="scientific">Symbiodinium natans</name>
    <dbReference type="NCBI Taxonomy" id="878477"/>
    <lineage>
        <taxon>Eukaryota</taxon>
        <taxon>Sar</taxon>
        <taxon>Alveolata</taxon>
        <taxon>Dinophyceae</taxon>
        <taxon>Suessiales</taxon>
        <taxon>Symbiodiniaceae</taxon>
        <taxon>Symbiodinium</taxon>
    </lineage>
</organism>
<sequence>MALLSNMFIDMWILFYTTAAATGNLGPSVALPILVRVSLPLRDMTSSELRRAIFSAKLGERLFAYNFPSCFLLPFVSGPWQSSELEMSYIVRSFVGALVAKMDVKLGPLGNVALPYEVHGHRSLPSVQQAGGFAANQYCPQLWSIVETVKEVQMPASCGELKAPSCQMGSMTAEVLNMTQATVSLLFSPGAVLDVIVSCGKLAHADALGGYVCSTLLFLFMSHLFVYALHLDL</sequence>
<accession>A0A812U5J9</accession>
<evidence type="ECO:0000256" key="1">
    <source>
        <dbReference type="SAM" id="Phobius"/>
    </source>
</evidence>
<comment type="caution">
    <text evidence="3">The sequence shown here is derived from an EMBL/GenBank/DDBJ whole genome shotgun (WGS) entry which is preliminary data.</text>
</comment>
<keyword evidence="4" id="KW-1185">Reference proteome</keyword>
<proteinExistence type="predicted"/>
<gene>
    <name evidence="3" type="ORF">SNAT2548_LOCUS31412</name>
</gene>
<reference evidence="3" key="1">
    <citation type="submission" date="2021-02" db="EMBL/GenBank/DDBJ databases">
        <authorList>
            <person name="Dougan E. K."/>
            <person name="Rhodes N."/>
            <person name="Thang M."/>
            <person name="Chan C."/>
        </authorList>
    </citation>
    <scope>NUCLEOTIDE SEQUENCE</scope>
</reference>
<dbReference type="EMBL" id="CAJNDS010002658">
    <property type="protein sequence ID" value="CAE7558083.1"/>
    <property type="molecule type" value="Genomic_DNA"/>
</dbReference>
<keyword evidence="1" id="KW-0812">Transmembrane</keyword>
<evidence type="ECO:0000313" key="4">
    <source>
        <dbReference type="Proteomes" id="UP000604046"/>
    </source>
</evidence>
<keyword evidence="1" id="KW-0472">Membrane</keyword>
<feature type="chain" id="PRO_5032807748" evidence="2">
    <location>
        <begin position="20"/>
        <end position="233"/>
    </location>
</feature>
<keyword evidence="2" id="KW-0732">Signal</keyword>
<name>A0A812U5J9_9DINO</name>
<feature type="transmembrane region" description="Helical" evidence="1">
    <location>
        <begin position="12"/>
        <end position="35"/>
    </location>
</feature>
<dbReference type="OrthoDB" id="435777at2759"/>
<evidence type="ECO:0000256" key="2">
    <source>
        <dbReference type="SAM" id="SignalP"/>
    </source>
</evidence>
<feature type="signal peptide" evidence="2">
    <location>
        <begin position="1"/>
        <end position="19"/>
    </location>
</feature>
<keyword evidence="1" id="KW-1133">Transmembrane helix</keyword>
<dbReference type="AlphaFoldDB" id="A0A812U5J9"/>
<evidence type="ECO:0000313" key="3">
    <source>
        <dbReference type="EMBL" id="CAE7558083.1"/>
    </source>
</evidence>
<dbReference type="Proteomes" id="UP000604046">
    <property type="component" value="Unassembled WGS sequence"/>
</dbReference>